<keyword evidence="2" id="KW-1185">Reference proteome</keyword>
<evidence type="ECO:0000313" key="1">
    <source>
        <dbReference type="EMBL" id="TFK58116.1"/>
    </source>
</evidence>
<sequence length="558" mass="63754">HKSPLEELKERVCTGAAFDSAERGQPPRCHQGTRQAILSGFDTWIGDPTSPILFKWITGWPGTGKSAIAQTVAEACARKKRLAASFFFFRHHSSDDYVVDKFVTTVAWQIMQLVSGAREIILQLIANDPLVFEKSFDGMWQALVVDILVQLASSSPPMVLIVDGVDECTDHHQRAKLLLTLFHSARQLAPTFKLIITSRPELRIQNVFDAIQFGGVDQIGLGNSAEDKADIEEFLRHSFRSIRADCGPVAMLLPDTWPPENSIRRLVERACGQFIYASLVISFVRGGNDDPRFRLDLVMEDCLKSFEELDSLYLVVMKDIQKSIHPEQQCWLDYLLMCLIVFPAEFGEYKPEEFNQTTQAFLYGKLYPVVDITNPQVPKLYQIPDPTISSSPIYNYCTPRLYTSFQSGPLLSWDLHKPTHQLIFFLAKMPHRIPVEQYLRYNNCFLRWLTDSNTRRLNLLWQLPLFGVVGLPYYAVCTIKQTSSSFYRFRTHDLVIGSHYQEEQDLIYNLPPEFFTSLHFTPKYQPGVMVAIPPISAAYSHCQNMSEVLTMSYPRNIV</sequence>
<proteinExistence type="predicted"/>
<protein>
    <submittedName>
        <fullName evidence="1">Uncharacterized protein</fullName>
    </submittedName>
</protein>
<name>A0ACD2ZXI5_9AGAR</name>
<gene>
    <name evidence="1" type="ORF">BDN72DRAFT_866205</name>
</gene>
<dbReference type="EMBL" id="ML209629">
    <property type="protein sequence ID" value="TFK58116.1"/>
    <property type="molecule type" value="Genomic_DNA"/>
</dbReference>
<reference evidence="1 2" key="1">
    <citation type="journal article" date="2019" name="Nat. Ecol. Evol.">
        <title>Megaphylogeny resolves global patterns of mushroom evolution.</title>
        <authorList>
            <person name="Varga T."/>
            <person name="Krizsan K."/>
            <person name="Foldi C."/>
            <person name="Dima B."/>
            <person name="Sanchez-Garcia M."/>
            <person name="Sanchez-Ramirez S."/>
            <person name="Szollosi G.J."/>
            <person name="Szarkandi J.G."/>
            <person name="Papp V."/>
            <person name="Albert L."/>
            <person name="Andreopoulos W."/>
            <person name="Angelini C."/>
            <person name="Antonin V."/>
            <person name="Barry K.W."/>
            <person name="Bougher N.L."/>
            <person name="Buchanan P."/>
            <person name="Buyck B."/>
            <person name="Bense V."/>
            <person name="Catcheside P."/>
            <person name="Chovatia M."/>
            <person name="Cooper J."/>
            <person name="Damon W."/>
            <person name="Desjardin D."/>
            <person name="Finy P."/>
            <person name="Geml J."/>
            <person name="Haridas S."/>
            <person name="Hughes K."/>
            <person name="Justo A."/>
            <person name="Karasinski D."/>
            <person name="Kautmanova I."/>
            <person name="Kiss B."/>
            <person name="Kocsube S."/>
            <person name="Kotiranta H."/>
            <person name="LaButti K.M."/>
            <person name="Lechner B.E."/>
            <person name="Liimatainen K."/>
            <person name="Lipzen A."/>
            <person name="Lukacs Z."/>
            <person name="Mihaltcheva S."/>
            <person name="Morgado L.N."/>
            <person name="Niskanen T."/>
            <person name="Noordeloos M.E."/>
            <person name="Ohm R.A."/>
            <person name="Ortiz-Santana B."/>
            <person name="Ovrebo C."/>
            <person name="Racz N."/>
            <person name="Riley R."/>
            <person name="Savchenko A."/>
            <person name="Shiryaev A."/>
            <person name="Soop K."/>
            <person name="Spirin V."/>
            <person name="Szebenyi C."/>
            <person name="Tomsovsky M."/>
            <person name="Tulloss R.E."/>
            <person name="Uehling J."/>
            <person name="Grigoriev I.V."/>
            <person name="Vagvolgyi C."/>
            <person name="Papp T."/>
            <person name="Martin F.M."/>
            <person name="Miettinen O."/>
            <person name="Hibbett D.S."/>
            <person name="Nagy L.G."/>
        </authorList>
    </citation>
    <scope>NUCLEOTIDE SEQUENCE [LARGE SCALE GENOMIC DNA]</scope>
    <source>
        <strain evidence="1 2">NL-1719</strain>
    </source>
</reference>
<feature type="non-terminal residue" evidence="1">
    <location>
        <position position="1"/>
    </location>
</feature>
<accession>A0ACD2ZXI5</accession>
<evidence type="ECO:0000313" key="2">
    <source>
        <dbReference type="Proteomes" id="UP000308600"/>
    </source>
</evidence>
<organism evidence="1 2">
    <name type="scientific">Pluteus cervinus</name>
    <dbReference type="NCBI Taxonomy" id="181527"/>
    <lineage>
        <taxon>Eukaryota</taxon>
        <taxon>Fungi</taxon>
        <taxon>Dikarya</taxon>
        <taxon>Basidiomycota</taxon>
        <taxon>Agaricomycotina</taxon>
        <taxon>Agaricomycetes</taxon>
        <taxon>Agaricomycetidae</taxon>
        <taxon>Agaricales</taxon>
        <taxon>Pluteineae</taxon>
        <taxon>Pluteaceae</taxon>
        <taxon>Pluteus</taxon>
    </lineage>
</organism>
<dbReference type="Proteomes" id="UP000308600">
    <property type="component" value="Unassembled WGS sequence"/>
</dbReference>